<dbReference type="Gene3D" id="3.20.20.70">
    <property type="entry name" value="Aldolase class I"/>
    <property type="match status" value="1"/>
</dbReference>
<feature type="domain" description="DUS-like FMN-binding" evidence="14">
    <location>
        <begin position="24"/>
        <end position="263"/>
    </location>
</feature>
<dbReference type="GO" id="GO:0017150">
    <property type="term" value="F:tRNA dihydrouridine synthase activity"/>
    <property type="evidence" value="ECO:0007669"/>
    <property type="project" value="InterPro"/>
</dbReference>
<dbReference type="Proteomes" id="UP000789595">
    <property type="component" value="Unassembled WGS sequence"/>
</dbReference>
<dbReference type="EMBL" id="CAKKNE010000001">
    <property type="protein sequence ID" value="CAH0365712.1"/>
    <property type="molecule type" value="Genomic_DNA"/>
</dbReference>
<evidence type="ECO:0000256" key="6">
    <source>
        <dbReference type="ARBA" id="ARBA00023002"/>
    </source>
</evidence>
<evidence type="ECO:0000256" key="2">
    <source>
        <dbReference type="ARBA" id="ARBA00022630"/>
    </source>
</evidence>
<keyword evidence="2" id="KW-0285">Flavoprotein</keyword>
<dbReference type="SUPFAM" id="SSF51395">
    <property type="entry name" value="FMN-linked oxidoreductases"/>
    <property type="match status" value="1"/>
</dbReference>
<comment type="similarity">
    <text evidence="8">Belongs to the Dus family. Dus1 subfamily.</text>
</comment>
<reference evidence="16" key="2">
    <citation type="submission" date="2021-11" db="EMBL/GenBank/DDBJ databases">
        <authorList>
            <consortium name="Genoscope - CEA"/>
            <person name="William W."/>
        </authorList>
    </citation>
    <scope>NUCLEOTIDE SEQUENCE</scope>
</reference>
<dbReference type="InterPro" id="IPR018517">
    <property type="entry name" value="tRNA_hU_synthase_CS"/>
</dbReference>
<evidence type="ECO:0000256" key="7">
    <source>
        <dbReference type="ARBA" id="ARBA00023027"/>
    </source>
</evidence>
<evidence type="ECO:0000256" key="11">
    <source>
        <dbReference type="ARBA" id="ARBA00047652"/>
    </source>
</evidence>
<name>A0A7S4A8I5_9STRA</name>
<keyword evidence="4" id="KW-0819">tRNA processing</keyword>
<evidence type="ECO:0000256" key="8">
    <source>
        <dbReference type="ARBA" id="ARBA00038313"/>
    </source>
</evidence>
<evidence type="ECO:0000256" key="13">
    <source>
        <dbReference type="ARBA" id="ARBA00049467"/>
    </source>
</evidence>
<keyword evidence="5" id="KW-0521">NADP</keyword>
<evidence type="ECO:0000313" key="17">
    <source>
        <dbReference type="Proteomes" id="UP000789595"/>
    </source>
</evidence>
<dbReference type="InterPro" id="IPR013785">
    <property type="entry name" value="Aldolase_TIM"/>
</dbReference>
<dbReference type="PROSITE" id="PS01136">
    <property type="entry name" value="UPF0034"/>
    <property type="match status" value="1"/>
</dbReference>
<dbReference type="EMBL" id="HBIW01026373">
    <property type="protein sequence ID" value="CAE0707268.1"/>
    <property type="molecule type" value="Transcribed_RNA"/>
</dbReference>
<evidence type="ECO:0000256" key="4">
    <source>
        <dbReference type="ARBA" id="ARBA00022694"/>
    </source>
</evidence>
<keyword evidence="6" id="KW-0560">Oxidoreductase</keyword>
<evidence type="ECO:0000256" key="12">
    <source>
        <dbReference type="ARBA" id="ARBA00048934"/>
    </source>
</evidence>
<dbReference type="PANTHER" id="PTHR11082">
    <property type="entry name" value="TRNA-DIHYDROURIDINE SYNTHASE"/>
    <property type="match status" value="1"/>
</dbReference>
<comment type="catalytic activity">
    <reaction evidence="11">
        <text>5,6-dihydrouridine(16) in tRNA + NADP(+) = uridine(16) in tRNA + NADPH + H(+)</text>
        <dbReference type="Rhea" id="RHEA:53376"/>
        <dbReference type="Rhea" id="RHEA-COMP:13543"/>
        <dbReference type="Rhea" id="RHEA-COMP:13544"/>
        <dbReference type="ChEBI" id="CHEBI:15378"/>
        <dbReference type="ChEBI" id="CHEBI:57783"/>
        <dbReference type="ChEBI" id="CHEBI:58349"/>
        <dbReference type="ChEBI" id="CHEBI:65315"/>
        <dbReference type="ChEBI" id="CHEBI:74443"/>
        <dbReference type="EC" id="1.3.1.88"/>
    </reaction>
    <physiologicalReaction direction="right-to-left" evidence="11">
        <dbReference type="Rhea" id="RHEA:53378"/>
    </physiologicalReaction>
</comment>
<dbReference type="InterPro" id="IPR035587">
    <property type="entry name" value="DUS-like_FMN-bd"/>
</dbReference>
<evidence type="ECO:0000256" key="3">
    <source>
        <dbReference type="ARBA" id="ARBA00022643"/>
    </source>
</evidence>
<evidence type="ECO:0000259" key="14">
    <source>
        <dbReference type="Pfam" id="PF01207"/>
    </source>
</evidence>
<comment type="catalytic activity">
    <reaction evidence="10">
        <text>5,6-dihydrouridine(17) in tRNA + NAD(+) = uridine(17) in tRNA + NADH + H(+)</text>
        <dbReference type="Rhea" id="RHEA:53372"/>
        <dbReference type="Rhea" id="RHEA-COMP:13541"/>
        <dbReference type="Rhea" id="RHEA-COMP:13542"/>
        <dbReference type="ChEBI" id="CHEBI:15378"/>
        <dbReference type="ChEBI" id="CHEBI:57540"/>
        <dbReference type="ChEBI" id="CHEBI:57945"/>
        <dbReference type="ChEBI" id="CHEBI:65315"/>
        <dbReference type="ChEBI" id="CHEBI:74443"/>
        <dbReference type="EC" id="1.3.1.88"/>
    </reaction>
    <physiologicalReaction direction="right-to-left" evidence="10">
        <dbReference type="Rhea" id="RHEA:53374"/>
    </physiologicalReaction>
</comment>
<evidence type="ECO:0000313" key="16">
    <source>
        <dbReference type="EMBL" id="CAH0365712.1"/>
    </source>
</evidence>
<evidence type="ECO:0000256" key="10">
    <source>
        <dbReference type="ARBA" id="ARBA00047287"/>
    </source>
</evidence>
<comment type="cofactor">
    <cofactor evidence="1">
        <name>FMN</name>
        <dbReference type="ChEBI" id="CHEBI:58210"/>
    </cofactor>
</comment>
<accession>A0A7S4A8I5</accession>
<keyword evidence="17" id="KW-1185">Reference proteome</keyword>
<evidence type="ECO:0000313" key="15">
    <source>
        <dbReference type="EMBL" id="CAE0707268.1"/>
    </source>
</evidence>
<dbReference type="EC" id="1.3.1.88" evidence="9"/>
<dbReference type="AlphaFoldDB" id="A0A7S4A8I5"/>
<dbReference type="GO" id="GO:0050660">
    <property type="term" value="F:flavin adenine dinucleotide binding"/>
    <property type="evidence" value="ECO:0007669"/>
    <property type="project" value="InterPro"/>
</dbReference>
<organism evidence="15">
    <name type="scientific">Pelagomonas calceolata</name>
    <dbReference type="NCBI Taxonomy" id="35677"/>
    <lineage>
        <taxon>Eukaryota</taxon>
        <taxon>Sar</taxon>
        <taxon>Stramenopiles</taxon>
        <taxon>Ochrophyta</taxon>
        <taxon>Pelagophyceae</taxon>
        <taxon>Pelagomonadales</taxon>
        <taxon>Pelagomonadaceae</taxon>
        <taxon>Pelagomonas</taxon>
    </lineage>
</organism>
<evidence type="ECO:0000256" key="1">
    <source>
        <dbReference type="ARBA" id="ARBA00001917"/>
    </source>
</evidence>
<dbReference type="Pfam" id="PF01207">
    <property type="entry name" value="Dus"/>
    <property type="match status" value="1"/>
</dbReference>
<dbReference type="OrthoDB" id="272303at2759"/>
<gene>
    <name evidence="15" type="ORF">PCAL00307_LOCUS22719</name>
    <name evidence="16" type="ORF">PECAL_1P21630</name>
</gene>
<dbReference type="CDD" id="cd02801">
    <property type="entry name" value="DUS_like_FMN"/>
    <property type="match status" value="1"/>
</dbReference>
<protein>
    <recommendedName>
        <fullName evidence="9">tRNA-dihydrouridine(16/17) synthase [NAD(P)(+)]</fullName>
        <ecNumber evidence="9">1.3.1.88</ecNumber>
    </recommendedName>
</protein>
<dbReference type="PANTHER" id="PTHR11082:SF5">
    <property type="entry name" value="TRNA-DIHYDROURIDINE(16_17) SYNTHASE [NAD(P)(+)]-LIKE"/>
    <property type="match status" value="1"/>
</dbReference>
<comment type="catalytic activity">
    <reaction evidence="12">
        <text>5,6-dihydrouridine(16) in tRNA + NAD(+) = uridine(16) in tRNA + NADH + H(+)</text>
        <dbReference type="Rhea" id="RHEA:53380"/>
        <dbReference type="Rhea" id="RHEA-COMP:13543"/>
        <dbReference type="Rhea" id="RHEA-COMP:13544"/>
        <dbReference type="ChEBI" id="CHEBI:15378"/>
        <dbReference type="ChEBI" id="CHEBI:57540"/>
        <dbReference type="ChEBI" id="CHEBI:57945"/>
        <dbReference type="ChEBI" id="CHEBI:65315"/>
        <dbReference type="ChEBI" id="CHEBI:74443"/>
        <dbReference type="EC" id="1.3.1.88"/>
    </reaction>
    <physiologicalReaction direction="right-to-left" evidence="12">
        <dbReference type="Rhea" id="RHEA:53382"/>
    </physiologicalReaction>
</comment>
<evidence type="ECO:0000256" key="9">
    <source>
        <dbReference type="ARBA" id="ARBA00038890"/>
    </source>
</evidence>
<comment type="catalytic activity">
    <reaction evidence="13">
        <text>5,6-dihydrouridine(17) in tRNA + NADP(+) = uridine(17) in tRNA + NADPH + H(+)</text>
        <dbReference type="Rhea" id="RHEA:53368"/>
        <dbReference type="Rhea" id="RHEA-COMP:13541"/>
        <dbReference type="Rhea" id="RHEA-COMP:13542"/>
        <dbReference type="ChEBI" id="CHEBI:15378"/>
        <dbReference type="ChEBI" id="CHEBI:57783"/>
        <dbReference type="ChEBI" id="CHEBI:58349"/>
        <dbReference type="ChEBI" id="CHEBI:65315"/>
        <dbReference type="ChEBI" id="CHEBI:74443"/>
        <dbReference type="EC" id="1.3.1.88"/>
    </reaction>
    <physiologicalReaction direction="right-to-left" evidence="13">
        <dbReference type="Rhea" id="RHEA:53370"/>
    </physiologicalReaction>
</comment>
<reference evidence="15" key="1">
    <citation type="submission" date="2021-01" db="EMBL/GenBank/DDBJ databases">
        <authorList>
            <person name="Corre E."/>
            <person name="Pelletier E."/>
            <person name="Niang G."/>
            <person name="Scheremetjew M."/>
            <person name="Finn R."/>
            <person name="Kale V."/>
            <person name="Holt S."/>
            <person name="Cochrane G."/>
            <person name="Meng A."/>
            <person name="Brown T."/>
            <person name="Cohen L."/>
        </authorList>
    </citation>
    <scope>NUCLEOTIDE SEQUENCE</scope>
    <source>
        <strain evidence="15">CCMP1756</strain>
    </source>
</reference>
<evidence type="ECO:0000256" key="5">
    <source>
        <dbReference type="ARBA" id="ARBA00022857"/>
    </source>
</evidence>
<keyword evidence="7" id="KW-0520">NAD</keyword>
<sequence length="365" mass="39633">MAALTQRDDAWAWWNQLGNPQKVLAPMVGASERAFRMLCRRHGCDLAVTPMIHARLFGECDKLRRDVLRDLEGSVEAGDRPLLAQLCGDDKDVLLDCASVCQHYVDGIDLNLGCPQGIAKRGHYGAFLLEEPDLVCGIVEHLSSNLEVPVTCKIRIVDKDNIDVTIRLAKRLVEAGASLITIHGRTKEMKGQSVGSVNWSQISTVIEALDGCVPTLANGGIEVFEDLSRATCETGACGAMTSEAALEDPSVFDGSCEDGLCLAEDYLGLCDQHPPLLKFACGHVHKLLFRYLQAPGGEAFRARVGSANSIEELSDVVAAVREANIARNESTWYRRHRTAAVKRVEKVAVDVMAEGDDVMGGLFGD</sequence>
<proteinExistence type="inferred from homology"/>
<keyword evidence="3" id="KW-0288">FMN</keyword>